<sequence>MTQNLMHLKTVAFPLIIQAVLIATACQSSAGDHLASPSENISASLEIGPGGSLRYAVFFNGTQVVEPSELGITINGVNLGRGVVLGPPDISEIDVTYATRGHHGQARDHCKLWRYPVTHTESGCQYTLDLRVYDDGVAFRYVVPGTGTQHVDGEDSSWKLIANSKTWFFERLNKQWKLKSYAGEWMPTDIENLQTVSPMGPIQGTPLVFELPEALGFAAVTKAALYNYSGMRLKAIGDRTLVANFTEGDAGFDVDGTVITPWRVIMLADDLNGLVNSDLISNLNPAPDESLFSDSSFIKPGRCVWSWETLGLGSPETQRHFIDLAAQMEFEYSLVDDGWKDWESPWRTIKSLCDHGKEKNVGVWVWVHSKDILDSANDYALMQSFFDRVIESGAVGVKIDFMNGESKDLIDFEIAALRLAAQSKLMINFHGCHASTGESRTWPNEMTREGIRGIEVNKMKEGPLPATHNAALPFTRFLVGHADYTPVLYTNPGPTTWAHQLATTVAFTSPLQIYAEHPETMMQLPILKDALSVTKTIPSVWDETIVLPGSKIGELSALARRSGDVWFIGLLNADTPRTFEFDLPFLDNHGYSVTTISDDFDAEPVSLEGLLNQKADLKAFKTVVPFKVDQTRWKGAKRIRVQLAKGGGFVAIIKPENAGIRLR</sequence>
<evidence type="ECO:0000259" key="5">
    <source>
        <dbReference type="Pfam" id="PF14508"/>
    </source>
</evidence>
<keyword evidence="1" id="KW-0378">Hydrolase</keyword>
<feature type="signal peptide" evidence="3">
    <location>
        <begin position="1"/>
        <end position="30"/>
    </location>
</feature>
<dbReference type="InterPro" id="IPR014718">
    <property type="entry name" value="GH-type_carb-bd"/>
</dbReference>
<dbReference type="InterPro" id="IPR052720">
    <property type="entry name" value="Glycosyl_hydrolase_97"/>
</dbReference>
<organism evidence="7 8">
    <name type="scientific">Neorhodopirellula lusitana</name>
    <dbReference type="NCBI Taxonomy" id="445327"/>
    <lineage>
        <taxon>Bacteria</taxon>
        <taxon>Pseudomonadati</taxon>
        <taxon>Planctomycetota</taxon>
        <taxon>Planctomycetia</taxon>
        <taxon>Pirellulales</taxon>
        <taxon>Pirellulaceae</taxon>
        <taxon>Neorhodopirellula</taxon>
    </lineage>
</organism>
<evidence type="ECO:0000256" key="2">
    <source>
        <dbReference type="ARBA" id="ARBA00023295"/>
    </source>
</evidence>
<dbReference type="Gene3D" id="2.60.40.1180">
    <property type="entry name" value="Golgi alpha-mannosidase II"/>
    <property type="match status" value="1"/>
</dbReference>
<dbReference type="InterPro" id="IPR019563">
    <property type="entry name" value="GH97_catalytic"/>
</dbReference>
<keyword evidence="2" id="KW-0326">Glycosidase</keyword>
<proteinExistence type="predicted"/>
<dbReference type="InterPro" id="IPR029486">
    <property type="entry name" value="GH97_N"/>
</dbReference>
<dbReference type="Gene3D" id="2.70.98.10">
    <property type="match status" value="1"/>
</dbReference>
<dbReference type="PANTHER" id="PTHR35803:SF2">
    <property type="entry name" value="RETAINING ALPHA-GALACTOSIDASE"/>
    <property type="match status" value="1"/>
</dbReference>
<protein>
    <submittedName>
        <fullName evidence="7">Alpha-glucosidase</fullName>
    </submittedName>
</protein>
<dbReference type="InterPro" id="IPR013785">
    <property type="entry name" value="Aldolase_TIM"/>
</dbReference>
<feature type="domain" description="Glycosyl-hydrolase 97 N-terminal" evidence="5">
    <location>
        <begin position="34"/>
        <end position="284"/>
    </location>
</feature>
<dbReference type="Pfam" id="PF14508">
    <property type="entry name" value="GH97_N"/>
    <property type="match status" value="1"/>
</dbReference>
<keyword evidence="8" id="KW-1185">Reference proteome</keyword>
<dbReference type="InterPro" id="IPR013780">
    <property type="entry name" value="Glyco_hydro_b"/>
</dbReference>
<evidence type="ECO:0000313" key="8">
    <source>
        <dbReference type="Proteomes" id="UP001158067"/>
    </source>
</evidence>
<feature type="chain" id="PRO_5045660220" evidence="3">
    <location>
        <begin position="31"/>
        <end position="663"/>
    </location>
</feature>
<evidence type="ECO:0000259" key="4">
    <source>
        <dbReference type="Pfam" id="PF10566"/>
    </source>
</evidence>
<evidence type="ECO:0000313" key="7">
    <source>
        <dbReference type="EMBL" id="SMP42968.1"/>
    </source>
</evidence>
<dbReference type="PANTHER" id="PTHR35803">
    <property type="entry name" value="GLUCAN 1,4-ALPHA-GLUCOSIDASE SUSB-RELATED"/>
    <property type="match status" value="1"/>
</dbReference>
<evidence type="ECO:0000256" key="1">
    <source>
        <dbReference type="ARBA" id="ARBA00022801"/>
    </source>
</evidence>
<dbReference type="Pfam" id="PF14509">
    <property type="entry name" value="GH97_C"/>
    <property type="match status" value="1"/>
</dbReference>
<evidence type="ECO:0000259" key="6">
    <source>
        <dbReference type="Pfam" id="PF14509"/>
    </source>
</evidence>
<dbReference type="Proteomes" id="UP001158067">
    <property type="component" value="Unassembled WGS sequence"/>
</dbReference>
<accession>A0ABY1PR17</accession>
<dbReference type="InterPro" id="IPR029483">
    <property type="entry name" value="GH97_C"/>
</dbReference>
<dbReference type="Pfam" id="PF10566">
    <property type="entry name" value="Glyco_hydro_97"/>
    <property type="match status" value="1"/>
</dbReference>
<feature type="domain" description="Glycosyl-hydrolase 97 catalytic" evidence="4">
    <location>
        <begin position="315"/>
        <end position="451"/>
    </location>
</feature>
<dbReference type="Gene3D" id="3.20.20.70">
    <property type="entry name" value="Aldolase class I"/>
    <property type="match status" value="1"/>
</dbReference>
<reference evidence="7 8" key="1">
    <citation type="submission" date="2017-05" db="EMBL/GenBank/DDBJ databases">
        <authorList>
            <person name="Varghese N."/>
            <person name="Submissions S."/>
        </authorList>
    </citation>
    <scope>NUCLEOTIDE SEQUENCE [LARGE SCALE GENOMIC DNA]</scope>
    <source>
        <strain evidence="7 8">DSM 25457</strain>
    </source>
</reference>
<gene>
    <name evidence="7" type="ORF">SAMN06265222_101868</name>
</gene>
<dbReference type="RefSeq" id="WP_283431042.1">
    <property type="nucleotide sequence ID" value="NZ_FXUG01000001.1"/>
</dbReference>
<keyword evidence="3" id="KW-0732">Signal</keyword>
<dbReference type="SUPFAM" id="SSF51445">
    <property type="entry name" value="(Trans)glycosidases"/>
    <property type="match status" value="1"/>
</dbReference>
<comment type="caution">
    <text evidence="7">The sequence shown here is derived from an EMBL/GenBank/DDBJ whole genome shotgun (WGS) entry which is preliminary data.</text>
</comment>
<dbReference type="EMBL" id="FXUG01000001">
    <property type="protein sequence ID" value="SMP42968.1"/>
    <property type="molecule type" value="Genomic_DNA"/>
</dbReference>
<evidence type="ECO:0000256" key="3">
    <source>
        <dbReference type="SAM" id="SignalP"/>
    </source>
</evidence>
<name>A0ABY1PR17_9BACT</name>
<dbReference type="InterPro" id="IPR017853">
    <property type="entry name" value="GH"/>
</dbReference>
<feature type="domain" description="Glycosyl-hydrolase 97 C-terminal oligomerisation" evidence="6">
    <location>
        <begin position="540"/>
        <end position="654"/>
    </location>
</feature>